<keyword evidence="1" id="KW-0732">Signal</keyword>
<accession>A0ABP9PHF3</accession>
<keyword evidence="3" id="KW-1185">Reference proteome</keyword>
<dbReference type="PANTHER" id="PTHR37946:SF1">
    <property type="entry name" value="SLL1969 PROTEIN"/>
    <property type="match status" value="1"/>
</dbReference>
<dbReference type="RefSeq" id="WP_345738186.1">
    <property type="nucleotide sequence ID" value="NZ_BAABIA010000009.1"/>
</dbReference>
<comment type="caution">
    <text evidence="2">The sequence shown here is derived from an EMBL/GenBank/DDBJ whole genome shotgun (WGS) entry which is preliminary data.</text>
</comment>
<gene>
    <name evidence="2" type="ORF">GCM10023213_40060</name>
</gene>
<sequence>MFLRFTVWLICLPLLLASCAMAPAKVRRAMQSPIQRLQPTVEPSLSDLLDTVLEEGPESAPGKKALAQFVESWKKQKLPTSSSLPAEGPPASRYHVRFEGDPSSPHPLNYFDEIQATDGFKVLRIDHHLRPGIGAPLLALRENQQREPIERFFPPEVIARPLTAVLEAGPPQRTGRHIRIRLLCSLKYETLTQHGIQQPLAADFSIPWASALSRAGKLRQSAILDMLTRTPKRQTQLYLMEAYDPRKEPLILIHGLLSTPLAWAEISNDLWADEAIRSRYQIWHFLYNTSAPALYSSRILRTQLKELRRQLDPEGDDPAMQRTTLITHSMGGLIGKSLVVKPGDAFWNAAFTQPPETLKLTPEDRSVLNEAFEWQADRSIRRIVFICTPHRGSAFADNPIGRAGSWLTKPPTPFQEFFQRVSAANPGAFTPAYEALGRGHLDSVSALSPRQPTLRILADLPIPEHVQVHSIIGNRGSKLPLEKTSDGIVPYTSSHLEDADSELVVPTRHGAFRHPAAMAEIFRVLKLR</sequence>
<dbReference type="PANTHER" id="PTHR37946">
    <property type="entry name" value="SLL1969 PROTEIN"/>
    <property type="match status" value="1"/>
</dbReference>
<dbReference type="InterPro" id="IPR029058">
    <property type="entry name" value="AB_hydrolase_fold"/>
</dbReference>
<evidence type="ECO:0000256" key="1">
    <source>
        <dbReference type="SAM" id="SignalP"/>
    </source>
</evidence>
<dbReference type="EMBL" id="BAABIA010000009">
    <property type="protein sequence ID" value="GAA5146635.1"/>
    <property type="molecule type" value="Genomic_DNA"/>
</dbReference>
<organism evidence="2 3">
    <name type="scientific">Prosthecobacter algae</name>
    <dbReference type="NCBI Taxonomy" id="1144682"/>
    <lineage>
        <taxon>Bacteria</taxon>
        <taxon>Pseudomonadati</taxon>
        <taxon>Verrucomicrobiota</taxon>
        <taxon>Verrucomicrobiia</taxon>
        <taxon>Verrucomicrobiales</taxon>
        <taxon>Verrucomicrobiaceae</taxon>
        <taxon>Prosthecobacter</taxon>
    </lineage>
</organism>
<dbReference type="Gene3D" id="3.40.50.1820">
    <property type="entry name" value="alpha/beta hydrolase"/>
    <property type="match status" value="1"/>
</dbReference>
<evidence type="ECO:0000313" key="2">
    <source>
        <dbReference type="EMBL" id="GAA5146635.1"/>
    </source>
</evidence>
<feature type="signal peptide" evidence="1">
    <location>
        <begin position="1"/>
        <end position="22"/>
    </location>
</feature>
<dbReference type="PROSITE" id="PS51257">
    <property type="entry name" value="PROKAR_LIPOPROTEIN"/>
    <property type="match status" value="1"/>
</dbReference>
<proteinExistence type="predicted"/>
<feature type="chain" id="PRO_5045244115" description="AB hydrolase-1 domain-containing protein" evidence="1">
    <location>
        <begin position="23"/>
        <end position="528"/>
    </location>
</feature>
<evidence type="ECO:0008006" key="4">
    <source>
        <dbReference type="Google" id="ProtNLM"/>
    </source>
</evidence>
<dbReference type="Proteomes" id="UP001499852">
    <property type="component" value="Unassembled WGS sequence"/>
</dbReference>
<protein>
    <recommendedName>
        <fullName evidence="4">AB hydrolase-1 domain-containing protein</fullName>
    </recommendedName>
</protein>
<name>A0ABP9PHF3_9BACT</name>
<evidence type="ECO:0000313" key="3">
    <source>
        <dbReference type="Proteomes" id="UP001499852"/>
    </source>
</evidence>
<reference evidence="3" key="1">
    <citation type="journal article" date="2019" name="Int. J. Syst. Evol. Microbiol.">
        <title>The Global Catalogue of Microorganisms (GCM) 10K type strain sequencing project: providing services to taxonomists for standard genome sequencing and annotation.</title>
        <authorList>
            <consortium name="The Broad Institute Genomics Platform"/>
            <consortium name="The Broad Institute Genome Sequencing Center for Infectious Disease"/>
            <person name="Wu L."/>
            <person name="Ma J."/>
        </authorList>
    </citation>
    <scope>NUCLEOTIDE SEQUENCE [LARGE SCALE GENOMIC DNA]</scope>
    <source>
        <strain evidence="3">JCM 18053</strain>
    </source>
</reference>
<dbReference type="SUPFAM" id="SSF53474">
    <property type="entry name" value="alpha/beta-Hydrolases"/>
    <property type="match status" value="1"/>
</dbReference>